<keyword evidence="3" id="KW-1185">Reference proteome</keyword>
<accession>A0A494YVJ1</accession>
<keyword evidence="1" id="KW-0812">Transmembrane</keyword>
<evidence type="ECO:0000313" key="2">
    <source>
        <dbReference type="EMBL" id="RKQ14153.1"/>
    </source>
</evidence>
<keyword evidence="1" id="KW-0472">Membrane</keyword>
<evidence type="ECO:0000256" key="1">
    <source>
        <dbReference type="SAM" id="Phobius"/>
    </source>
</evidence>
<sequence length="84" mass="9408">MSAEYYNMCCRYKGRAVRITTRDGRTHRGIIRHVDKRSVYLQPFGPTRNLGGFGYGYGYGYGGFGLGIALGAIGTLALLPFFFW</sequence>
<dbReference type="Proteomes" id="UP000281813">
    <property type="component" value="Unassembled WGS sequence"/>
</dbReference>
<name>A0A494YVJ1_9BACI</name>
<keyword evidence="1" id="KW-1133">Transmembrane helix</keyword>
<gene>
    <name evidence="2" type="ORF">D8M05_14070</name>
</gene>
<reference evidence="2 3" key="1">
    <citation type="journal article" date="2015" name="Antonie Van Leeuwenhoek">
        <title>Oceanobacillus bengalensis sp. nov., a bacterium isolated from seawater of the Bay of Bengal.</title>
        <authorList>
            <person name="Yongchang O."/>
            <person name="Xiang W."/>
            <person name="Wang G."/>
        </authorList>
    </citation>
    <scope>NUCLEOTIDE SEQUENCE [LARGE SCALE GENOMIC DNA]</scope>
    <source>
        <strain evidence="2 3">MCCC 1K00260</strain>
    </source>
</reference>
<feature type="transmembrane region" description="Helical" evidence="1">
    <location>
        <begin position="59"/>
        <end position="83"/>
    </location>
</feature>
<evidence type="ECO:0000313" key="3">
    <source>
        <dbReference type="Proteomes" id="UP000281813"/>
    </source>
</evidence>
<protein>
    <submittedName>
        <fullName evidence="2">Uncharacterized protein</fullName>
    </submittedName>
</protein>
<dbReference type="AlphaFoldDB" id="A0A494YVJ1"/>
<comment type="caution">
    <text evidence="2">The sequence shown here is derived from an EMBL/GenBank/DDBJ whole genome shotgun (WGS) entry which is preliminary data.</text>
</comment>
<dbReference type="EMBL" id="RBZO01000023">
    <property type="protein sequence ID" value="RKQ14153.1"/>
    <property type="molecule type" value="Genomic_DNA"/>
</dbReference>
<organism evidence="2 3">
    <name type="scientific">Oceanobacillus bengalensis</name>
    <dbReference type="NCBI Taxonomy" id="1435466"/>
    <lineage>
        <taxon>Bacteria</taxon>
        <taxon>Bacillati</taxon>
        <taxon>Bacillota</taxon>
        <taxon>Bacilli</taxon>
        <taxon>Bacillales</taxon>
        <taxon>Bacillaceae</taxon>
        <taxon>Oceanobacillus</taxon>
    </lineage>
</organism>
<dbReference type="OrthoDB" id="2991597at2"/>
<proteinExistence type="predicted"/>
<dbReference type="RefSeq" id="WP_121132874.1">
    <property type="nucleotide sequence ID" value="NZ_JBHUFK010000064.1"/>
</dbReference>